<dbReference type="Pfam" id="PF01797">
    <property type="entry name" value="Y1_Tnp"/>
    <property type="match status" value="1"/>
</dbReference>
<evidence type="ECO:0000313" key="2">
    <source>
        <dbReference type="EMBL" id="MDZ5471858.1"/>
    </source>
</evidence>
<dbReference type="PANTHER" id="PTHR34322">
    <property type="entry name" value="TRANSPOSASE, Y1_TNP DOMAIN-CONTAINING"/>
    <property type="match status" value="1"/>
</dbReference>
<accession>A0ABU5IXF7</accession>
<dbReference type="EMBL" id="JAXOFX010000004">
    <property type="protein sequence ID" value="MDZ5471858.1"/>
    <property type="molecule type" value="Genomic_DNA"/>
</dbReference>
<comment type="caution">
    <text evidence="2">The sequence shown here is derived from an EMBL/GenBank/DDBJ whole genome shotgun (WGS) entry which is preliminary data.</text>
</comment>
<dbReference type="Proteomes" id="UP001290455">
    <property type="component" value="Unassembled WGS sequence"/>
</dbReference>
<reference evidence="2 3" key="1">
    <citation type="submission" date="2023-11" db="EMBL/GenBank/DDBJ databases">
        <title>Bacillus jintuensis, isolated from a mudflat on the Beibu Gulf coast.</title>
        <authorList>
            <person name="Li M."/>
        </authorList>
    </citation>
    <scope>NUCLEOTIDE SEQUENCE [LARGE SCALE GENOMIC DNA]</scope>
    <source>
        <strain evidence="2 3">31A1R</strain>
    </source>
</reference>
<dbReference type="PANTHER" id="PTHR34322:SF2">
    <property type="entry name" value="TRANSPOSASE IS200-LIKE DOMAIN-CONTAINING PROTEIN"/>
    <property type="match status" value="1"/>
</dbReference>
<gene>
    <name evidence="2" type="ORF">SM124_08860</name>
</gene>
<dbReference type="RefSeq" id="WP_322446148.1">
    <property type="nucleotide sequence ID" value="NZ_JAXOFX010000004.1"/>
</dbReference>
<dbReference type="Gene3D" id="3.30.70.1290">
    <property type="entry name" value="Transposase IS200-like"/>
    <property type="match status" value="1"/>
</dbReference>
<name>A0ABU5IXF7_9BACI</name>
<organism evidence="2 3">
    <name type="scientific">Robertmurraya mangrovi</name>
    <dbReference type="NCBI Taxonomy" id="3098077"/>
    <lineage>
        <taxon>Bacteria</taxon>
        <taxon>Bacillati</taxon>
        <taxon>Bacillota</taxon>
        <taxon>Bacilli</taxon>
        <taxon>Bacillales</taxon>
        <taxon>Bacillaceae</taxon>
        <taxon>Robertmurraya</taxon>
    </lineage>
</organism>
<evidence type="ECO:0000313" key="3">
    <source>
        <dbReference type="Proteomes" id="UP001290455"/>
    </source>
</evidence>
<protein>
    <submittedName>
        <fullName evidence="2">Transposase</fullName>
    </submittedName>
</protein>
<sequence length="189" mass="22998">MGRAKRIWSPEHFHHVTSRGNWRDYLFRGNRDFMYFLRLLSYIHRNHAIEITSYCLMSNHYHLLLRSKEASLSSIMSRINKSYSDYYNYRYKVTGHLFEKRFFSKPIYDDLGIAEVSRYIHLNPLEASIVEDPQDYPWSSYYFFHNSSSSSPPFLNFQPLLNFFPGQTEEQRKMEYHNWVQHKLKNPYR</sequence>
<dbReference type="InterPro" id="IPR036515">
    <property type="entry name" value="Transposase_17_sf"/>
</dbReference>
<dbReference type="InterPro" id="IPR002686">
    <property type="entry name" value="Transposase_17"/>
</dbReference>
<dbReference type="SUPFAM" id="SSF143422">
    <property type="entry name" value="Transposase IS200-like"/>
    <property type="match status" value="1"/>
</dbReference>
<feature type="domain" description="Transposase IS200-like" evidence="1">
    <location>
        <begin position="9"/>
        <end position="123"/>
    </location>
</feature>
<dbReference type="SMART" id="SM01321">
    <property type="entry name" value="Y1_Tnp"/>
    <property type="match status" value="1"/>
</dbReference>
<keyword evidence="3" id="KW-1185">Reference proteome</keyword>
<evidence type="ECO:0000259" key="1">
    <source>
        <dbReference type="SMART" id="SM01321"/>
    </source>
</evidence>
<proteinExistence type="predicted"/>